<dbReference type="AlphaFoldDB" id="A0AAC9MZB4"/>
<dbReference type="EMBL" id="CP014859">
    <property type="protein sequence ID" value="AOS64170.1"/>
    <property type="molecule type" value="Genomic_DNA"/>
</dbReference>
<protein>
    <submittedName>
        <fullName evidence="1">Uncharacterized protein</fullName>
    </submittedName>
</protein>
<keyword evidence="2" id="KW-1185">Reference proteome</keyword>
<dbReference type="Proteomes" id="UP000095210">
    <property type="component" value="Chromosome"/>
</dbReference>
<dbReference type="KEGG" id="ahm:TL08_16850"/>
<proteinExistence type="predicted"/>
<accession>A0AAC9MZB4</accession>
<name>A0AAC9MZB4_9PSEU</name>
<evidence type="ECO:0000313" key="1">
    <source>
        <dbReference type="EMBL" id="AOS64170.1"/>
    </source>
</evidence>
<sequence length="135" mass="15222">MVLAAVTAVLLMGQGTEEGVQLREDRELSQRIAQLHRDGGSARLRDLTDGQWDRVRVFHHPVSRDFVERAVGAPIDMDELFGIRGHILVFTLDGEVQRAVYTRPDNLVDGDYSSELRIQTRESPSPRLELVDEQG</sequence>
<evidence type="ECO:0000313" key="2">
    <source>
        <dbReference type="Proteomes" id="UP000095210"/>
    </source>
</evidence>
<reference evidence="2" key="1">
    <citation type="submission" date="2016-03" db="EMBL/GenBank/DDBJ databases">
        <title>Complete genome sequence of the type strain Actinoalloteichus hymeniacidonis DSM 45092.</title>
        <authorList>
            <person name="Schaffert L."/>
            <person name="Albersmeier A."/>
            <person name="Winkler A."/>
            <person name="Kalinowski J."/>
            <person name="Zotchev S."/>
            <person name="Ruckert C."/>
        </authorList>
    </citation>
    <scope>NUCLEOTIDE SEQUENCE [LARGE SCALE GENOMIC DNA]</scope>
    <source>
        <strain evidence="2">HPA177(T) (DSM 45092(T))</strain>
    </source>
</reference>
<gene>
    <name evidence="1" type="ORF">TL08_16850</name>
</gene>
<organism evidence="1 2">
    <name type="scientific">Actinoalloteichus hymeniacidonis</name>
    <dbReference type="NCBI Taxonomy" id="340345"/>
    <lineage>
        <taxon>Bacteria</taxon>
        <taxon>Bacillati</taxon>
        <taxon>Actinomycetota</taxon>
        <taxon>Actinomycetes</taxon>
        <taxon>Pseudonocardiales</taxon>
        <taxon>Pseudonocardiaceae</taxon>
        <taxon>Actinoalloteichus</taxon>
    </lineage>
</organism>